<proteinExistence type="predicted"/>
<sequence length="132" mass="13598">MRLLTTLACCLATPVAAEDLRPAPEYFVTAAMETSTAQILAVNCSTLSVDLGAMARRSEATLVRLTEDGFTPQALAEGMEDPSDAIAVLQQAFLSKHGLSDGAAESVVCDAGLAEIAEETGIGALLLEVEGG</sequence>
<name>A0ABQ4NQY2_9RHOB</name>
<evidence type="ECO:0000313" key="2">
    <source>
        <dbReference type="Proteomes" id="UP000786693"/>
    </source>
</evidence>
<organism evidence="1 2">
    <name type="scientific">Jannaschia pagri</name>
    <dbReference type="NCBI Taxonomy" id="2829797"/>
    <lineage>
        <taxon>Bacteria</taxon>
        <taxon>Pseudomonadati</taxon>
        <taxon>Pseudomonadota</taxon>
        <taxon>Alphaproteobacteria</taxon>
        <taxon>Rhodobacterales</taxon>
        <taxon>Roseobacteraceae</taxon>
        <taxon>Jannaschia</taxon>
    </lineage>
</organism>
<evidence type="ECO:0000313" key="1">
    <source>
        <dbReference type="EMBL" id="GIT96751.1"/>
    </source>
</evidence>
<protein>
    <submittedName>
        <fullName evidence="1">Uncharacterized protein</fullName>
    </submittedName>
</protein>
<keyword evidence="2" id="KW-1185">Reference proteome</keyword>
<dbReference type="InterPro" id="IPR020349">
    <property type="entry name" value="Uncharacterised_14.7kDa"/>
</dbReference>
<reference evidence="1 2" key="1">
    <citation type="submission" date="2021-05" db="EMBL/GenBank/DDBJ databases">
        <title>Bacteria Genome sequencing.</title>
        <authorList>
            <person name="Takabe Y."/>
            <person name="Nakajima Y."/>
            <person name="Suzuki S."/>
            <person name="Shiozaki T."/>
        </authorList>
    </citation>
    <scope>NUCLEOTIDE SEQUENCE [LARGE SCALE GENOMIC DNA]</scope>
    <source>
        <strain evidence="1 2">AI_62</strain>
    </source>
</reference>
<dbReference type="RefSeq" id="WP_220750243.1">
    <property type="nucleotide sequence ID" value="NZ_BPFH01000007.1"/>
</dbReference>
<dbReference type="Proteomes" id="UP000786693">
    <property type="component" value="Unassembled WGS sequence"/>
</dbReference>
<dbReference type="EMBL" id="BPFH01000007">
    <property type="protein sequence ID" value="GIT96751.1"/>
    <property type="molecule type" value="Genomic_DNA"/>
</dbReference>
<dbReference type="Pfam" id="PF17267">
    <property type="entry name" value="DUF5333"/>
    <property type="match status" value="1"/>
</dbReference>
<accession>A0ABQ4NQY2</accession>
<comment type="caution">
    <text evidence="1">The sequence shown here is derived from an EMBL/GenBank/DDBJ whole genome shotgun (WGS) entry which is preliminary data.</text>
</comment>
<gene>
    <name evidence="1" type="ORF">JANAI62_33740</name>
</gene>